<comment type="caution">
    <text evidence="1">The sequence shown here is derived from an EMBL/GenBank/DDBJ whole genome shotgun (WGS) entry which is preliminary data.</text>
</comment>
<evidence type="ECO:0000313" key="1">
    <source>
        <dbReference type="EMBL" id="PRW63652.1"/>
    </source>
</evidence>
<dbReference type="InParanoid" id="A0A2T0GX22"/>
<evidence type="ECO:0000313" key="2">
    <source>
        <dbReference type="Proteomes" id="UP000239352"/>
    </source>
</evidence>
<dbReference type="AlphaFoldDB" id="A0A2T0GX22"/>
<sequence length="92" mass="11064">MIELGSTERVPEEAEEFRAVLRDYVRMYAFLSQVIPYYDTDLEQLYLFGKHLFNVLPRGADNTKFLDDQQVRDDYIRLARRRAYEMIHRDVA</sequence>
<name>A0A2T0GX22_ACTMO</name>
<protein>
    <submittedName>
        <fullName evidence="1">Uncharacterized protein</fullName>
    </submittedName>
</protein>
<dbReference type="RefSeq" id="WP_106113538.1">
    <property type="nucleotide sequence ID" value="NZ_PVSR01000011.1"/>
</dbReference>
<keyword evidence="2" id="KW-1185">Reference proteome</keyword>
<dbReference type="Proteomes" id="UP000239352">
    <property type="component" value="Unassembled WGS sequence"/>
</dbReference>
<accession>A0A2T0GX22</accession>
<gene>
    <name evidence="1" type="ORF">CEP50_09315</name>
</gene>
<proteinExistence type="predicted"/>
<dbReference type="EMBL" id="PVSR01000011">
    <property type="protein sequence ID" value="PRW63652.1"/>
    <property type="molecule type" value="Genomic_DNA"/>
</dbReference>
<organism evidence="1 2">
    <name type="scientific">Actinopolyspora mortivallis</name>
    <dbReference type="NCBI Taxonomy" id="33906"/>
    <lineage>
        <taxon>Bacteria</taxon>
        <taxon>Bacillati</taxon>
        <taxon>Actinomycetota</taxon>
        <taxon>Actinomycetes</taxon>
        <taxon>Actinopolysporales</taxon>
        <taxon>Actinopolysporaceae</taxon>
        <taxon>Actinopolyspora</taxon>
    </lineage>
</organism>
<reference evidence="1 2" key="1">
    <citation type="submission" date="2018-03" db="EMBL/GenBank/DDBJ databases">
        <title>Actinopolyspora mortivallis from Sahara, screening for active biomolecules.</title>
        <authorList>
            <person name="Selama O."/>
            <person name="Wellington E.M.H."/>
            <person name="Hacene H."/>
        </authorList>
    </citation>
    <scope>NUCLEOTIDE SEQUENCE [LARGE SCALE GENOMIC DNA]</scope>
    <source>
        <strain evidence="1 2">M5A</strain>
    </source>
</reference>